<name>A0A518DC16_9BACT</name>
<dbReference type="InterPro" id="IPR012334">
    <property type="entry name" value="Pectin_lyas_fold"/>
</dbReference>
<evidence type="ECO:0000313" key="4">
    <source>
        <dbReference type="Proteomes" id="UP000317429"/>
    </source>
</evidence>
<feature type="chain" id="PRO_5021982919" description="Beta-hexosaminidase bacterial type N-terminal domain-containing protein" evidence="2">
    <location>
        <begin position="30"/>
        <end position="932"/>
    </location>
</feature>
<gene>
    <name evidence="3" type="ORF">Pla175_23880</name>
</gene>
<keyword evidence="1" id="KW-0378">Hydrolase</keyword>
<protein>
    <recommendedName>
        <fullName evidence="5">Beta-hexosaminidase bacterial type N-terminal domain-containing protein</fullName>
    </recommendedName>
</protein>
<organism evidence="3 4">
    <name type="scientific">Pirellulimonas nuda</name>
    <dbReference type="NCBI Taxonomy" id="2528009"/>
    <lineage>
        <taxon>Bacteria</taxon>
        <taxon>Pseudomonadati</taxon>
        <taxon>Planctomycetota</taxon>
        <taxon>Planctomycetia</taxon>
        <taxon>Pirellulales</taxon>
        <taxon>Lacipirellulaceae</taxon>
        <taxon>Pirellulimonas</taxon>
    </lineage>
</organism>
<evidence type="ECO:0000313" key="3">
    <source>
        <dbReference type="EMBL" id="QDU89003.1"/>
    </source>
</evidence>
<dbReference type="OrthoDB" id="228605at2"/>
<dbReference type="Proteomes" id="UP000317429">
    <property type="component" value="Chromosome"/>
</dbReference>
<evidence type="ECO:0000256" key="2">
    <source>
        <dbReference type="SAM" id="SignalP"/>
    </source>
</evidence>
<feature type="signal peptide" evidence="2">
    <location>
        <begin position="1"/>
        <end position="29"/>
    </location>
</feature>
<dbReference type="Gene3D" id="3.30.379.10">
    <property type="entry name" value="Chitobiase/beta-hexosaminidase domain 2-like"/>
    <property type="match status" value="1"/>
</dbReference>
<keyword evidence="2" id="KW-0732">Signal</keyword>
<dbReference type="AlphaFoldDB" id="A0A518DC16"/>
<dbReference type="RefSeq" id="WP_145284677.1">
    <property type="nucleotide sequence ID" value="NZ_CP036291.1"/>
</dbReference>
<accession>A0A518DC16</accession>
<reference evidence="3 4" key="1">
    <citation type="submission" date="2019-02" db="EMBL/GenBank/DDBJ databases">
        <title>Deep-cultivation of Planctomycetes and their phenomic and genomic characterization uncovers novel biology.</title>
        <authorList>
            <person name="Wiegand S."/>
            <person name="Jogler M."/>
            <person name="Boedeker C."/>
            <person name="Pinto D."/>
            <person name="Vollmers J."/>
            <person name="Rivas-Marin E."/>
            <person name="Kohn T."/>
            <person name="Peeters S.H."/>
            <person name="Heuer A."/>
            <person name="Rast P."/>
            <person name="Oberbeckmann S."/>
            <person name="Bunk B."/>
            <person name="Jeske O."/>
            <person name="Meyerdierks A."/>
            <person name="Storesund J.E."/>
            <person name="Kallscheuer N."/>
            <person name="Luecker S."/>
            <person name="Lage O.M."/>
            <person name="Pohl T."/>
            <person name="Merkel B.J."/>
            <person name="Hornburger P."/>
            <person name="Mueller R.-W."/>
            <person name="Bruemmer F."/>
            <person name="Labrenz M."/>
            <person name="Spormann A.M."/>
            <person name="Op den Camp H."/>
            <person name="Overmann J."/>
            <person name="Amann R."/>
            <person name="Jetten M.S.M."/>
            <person name="Mascher T."/>
            <person name="Medema M.H."/>
            <person name="Devos D.P."/>
            <person name="Kaster A.-K."/>
            <person name="Ovreas L."/>
            <person name="Rohde M."/>
            <person name="Galperin M.Y."/>
            <person name="Jogler C."/>
        </authorList>
    </citation>
    <scope>NUCLEOTIDE SEQUENCE [LARGE SCALE GENOMIC DNA]</scope>
    <source>
        <strain evidence="3 4">Pla175</strain>
    </source>
</reference>
<dbReference type="GO" id="GO:0005975">
    <property type="term" value="P:carbohydrate metabolic process"/>
    <property type="evidence" value="ECO:0007669"/>
    <property type="project" value="UniProtKB-ARBA"/>
</dbReference>
<dbReference type="PANTHER" id="PTHR36453:SF1">
    <property type="entry name" value="RIGHT HANDED BETA HELIX DOMAIN-CONTAINING PROTEIN"/>
    <property type="match status" value="1"/>
</dbReference>
<dbReference type="KEGG" id="pnd:Pla175_23880"/>
<dbReference type="EMBL" id="CP036291">
    <property type="protein sequence ID" value="QDU89003.1"/>
    <property type="molecule type" value="Genomic_DNA"/>
</dbReference>
<dbReference type="Gene3D" id="2.160.20.10">
    <property type="entry name" value="Single-stranded right-handed beta-helix, Pectin lyase-like"/>
    <property type="match status" value="1"/>
</dbReference>
<proteinExistence type="predicted"/>
<evidence type="ECO:0000256" key="1">
    <source>
        <dbReference type="ARBA" id="ARBA00022801"/>
    </source>
</evidence>
<dbReference type="GO" id="GO:0016787">
    <property type="term" value="F:hydrolase activity"/>
    <property type="evidence" value="ECO:0007669"/>
    <property type="project" value="UniProtKB-KW"/>
</dbReference>
<dbReference type="InterPro" id="IPR029018">
    <property type="entry name" value="Hex-like_dom2"/>
</dbReference>
<evidence type="ECO:0008006" key="5">
    <source>
        <dbReference type="Google" id="ProtNLM"/>
    </source>
</evidence>
<keyword evidence="4" id="KW-1185">Reference proteome</keyword>
<dbReference type="PANTHER" id="PTHR36453">
    <property type="entry name" value="SECRETED PROTEIN-RELATED"/>
    <property type="match status" value="1"/>
</dbReference>
<sequence precursor="true">MMLQRAVAGYRVHCIVLLLSLTSAGSAEVVDVYCDSTVPQSDFAASEIQLALKRKGFDSERKPLAELNPDDPHSKIVLGQADNRALRKVLSDRDGKFPSELGEQAYAIRTTKESVRAYWVLGGDANGLMYGGLQLAENIRHHGLTKAYDCEESPYIKNRGVKYNLPLDLRVPTYHGYGYKTHREAFAGDAAKHAIPAAWDMSYWEDWFDEMARDRFNVISIWNCHPFPALLDMEESIQDVQGSEGYSKEMSPAEKVAFWKGVTAYAKGRGFQVYFITWNIYTYGAEGKHGITNDANNAATKEYFRRAVRKMFETYPDLDGLGVTAGENMIGLSADREGEWMWDAYGQGMLDYAREHPERDITFIHRWHYADISQVMGHFEPLLAMPNVRLDMSYKYSAAHMYSAPIPRLIYTKDGDVPADLAKSRKKTWLEVRQDDFYFLHWGDPEFARDYLRGFPDKDEYIQGFFYGSDGWTATRDFYSKAEVHKNVLDIKRLWYTQMLWGRLAYNPQTPNSVFIEEMASRYPGVDATTLFGAWSDASRGLPLATEVVQGTLCYDFNWWPELSQSAKKYLTIDDFIKAKPSVGSDISSIADSAAGKRGTGRTSYEVADQIEEAAQAALDKLTSISSDADADLEVNLKSIYAQAYLSLYYAEKIRAATDKAAGDNHAATAGLGKAVRYWNRYVNLMDGMFTGAGMQRTRGFRDWHVHDAAVMKEYTDLGGDPNLLRGAKADAERAATPRRYFVSLDGDDAWSGNQARAFAGADDGPFRTLDAARDAVRRLSRQQREERPIEICILPGVYARKQPFMLDARDSGTEASPVVYRSWEDQPVVISGGQEVRDWKRVELNGRSVLVADLSQLPDDYAPFEQLWVNGRRATQARTPNRGYLKIPSPPQARRQIPYAEADARYFDDVDGGVAVVFNKWLEYHMPLAAR</sequence>